<reference evidence="2 3" key="1">
    <citation type="journal article" date="2012" name="BMC Genomics">
        <title>Comparative genomics of the white-rot fungi, Phanerochaete carnosa and P. chrysosporium, to elucidate the genetic basis of the distinct wood types they colonize.</title>
        <authorList>
            <person name="Suzuki H."/>
            <person name="MacDonald J."/>
            <person name="Syed K."/>
            <person name="Salamov A."/>
            <person name="Hori C."/>
            <person name="Aerts A."/>
            <person name="Henrissat B."/>
            <person name="Wiebenga A."/>
            <person name="vanKuyk P.A."/>
            <person name="Barry K."/>
            <person name="Lindquist E."/>
            <person name="LaButti K."/>
            <person name="Lapidus A."/>
            <person name="Lucas S."/>
            <person name="Coutinho P."/>
            <person name="Gong Y."/>
            <person name="Samejima M."/>
            <person name="Mahadevan R."/>
            <person name="Abou-Zaid M."/>
            <person name="de Vries R.P."/>
            <person name="Igarashi K."/>
            <person name="Yadav J.S."/>
            <person name="Grigoriev I.V."/>
            <person name="Master E.R."/>
        </authorList>
    </citation>
    <scope>NUCLEOTIDE SEQUENCE [LARGE SCALE GENOMIC DNA]</scope>
    <source>
        <strain evidence="2 3">HHB-10118-sp</strain>
    </source>
</reference>
<name>K5VYP0_PHACS</name>
<feature type="compositionally biased region" description="Basic and acidic residues" evidence="1">
    <location>
        <begin position="1"/>
        <end position="11"/>
    </location>
</feature>
<gene>
    <name evidence="2" type="ORF">PHACADRAFT_31547</name>
</gene>
<dbReference type="Proteomes" id="UP000008370">
    <property type="component" value="Unassembled WGS sequence"/>
</dbReference>
<dbReference type="RefSeq" id="XP_007399257.1">
    <property type="nucleotide sequence ID" value="XM_007399195.1"/>
</dbReference>
<dbReference type="InParanoid" id="K5VYP0"/>
<dbReference type="HOGENOM" id="CLU_790126_0_0_1"/>
<protein>
    <submittedName>
        <fullName evidence="2">Uncharacterized protein</fullName>
    </submittedName>
</protein>
<feature type="region of interest" description="Disordered" evidence="1">
    <location>
        <begin position="1"/>
        <end position="81"/>
    </location>
</feature>
<proteinExistence type="predicted"/>
<dbReference type="AlphaFoldDB" id="K5VYP0"/>
<dbReference type="OrthoDB" id="3270460at2759"/>
<sequence length="351" mass="38264">MSPTTSRDKEPKNKKRANESPAEPPKKRPRGAPDPAHDLLTNEQASVDDDVKEKGGETVTPPSESSSTTTKATATAGSAASDIPSVVEDKIILPVQDKVLDEDIASRALIQLGGPLRITGTITPAETTLPEDYPTELNGFSNPDGLTHEEMKHIASYATRDNPTSRKYPIAALPAGATWGSSQNKPGHKKANAALKTLNAKSQFSPSDAPKFLCLSNKPVRVTTVGEVRSFWFFTKREVENRTTVWASRWQTVRTRGDQASVSLPYQRVFDGREDDPPVKNPDLSAADIAIGDIVLLHCNVYRYPPKAASGTKNRWDKWTASLELLDIVYLMKGPELPEPEPVQDGATLTD</sequence>
<evidence type="ECO:0000313" key="3">
    <source>
        <dbReference type="Proteomes" id="UP000008370"/>
    </source>
</evidence>
<dbReference type="GeneID" id="18919681"/>
<accession>K5VYP0</accession>
<organism evidence="2 3">
    <name type="scientific">Phanerochaete carnosa (strain HHB-10118-sp)</name>
    <name type="common">White-rot fungus</name>
    <name type="synonym">Peniophora carnosa</name>
    <dbReference type="NCBI Taxonomy" id="650164"/>
    <lineage>
        <taxon>Eukaryota</taxon>
        <taxon>Fungi</taxon>
        <taxon>Dikarya</taxon>
        <taxon>Basidiomycota</taxon>
        <taxon>Agaricomycotina</taxon>
        <taxon>Agaricomycetes</taxon>
        <taxon>Polyporales</taxon>
        <taxon>Phanerochaetaceae</taxon>
        <taxon>Phanerochaete</taxon>
    </lineage>
</organism>
<dbReference type="KEGG" id="pco:PHACADRAFT_31547"/>
<feature type="compositionally biased region" description="Low complexity" evidence="1">
    <location>
        <begin position="65"/>
        <end position="81"/>
    </location>
</feature>
<evidence type="ECO:0000313" key="2">
    <source>
        <dbReference type="EMBL" id="EKM51729.1"/>
    </source>
</evidence>
<keyword evidence="3" id="KW-1185">Reference proteome</keyword>
<evidence type="ECO:0000256" key="1">
    <source>
        <dbReference type="SAM" id="MobiDB-lite"/>
    </source>
</evidence>
<dbReference type="EMBL" id="JH930476">
    <property type="protein sequence ID" value="EKM51729.1"/>
    <property type="molecule type" value="Genomic_DNA"/>
</dbReference>